<evidence type="ECO:0008006" key="5">
    <source>
        <dbReference type="Google" id="ProtNLM"/>
    </source>
</evidence>
<feature type="chain" id="PRO_5039479681" description="Lipoprotein" evidence="2">
    <location>
        <begin position="21"/>
        <end position="247"/>
    </location>
</feature>
<gene>
    <name evidence="3" type="ORF">HNP82_001259</name>
</gene>
<keyword evidence="4" id="KW-1185">Reference proteome</keyword>
<dbReference type="AlphaFoldDB" id="A0A7W8H990"/>
<dbReference type="PROSITE" id="PS51257">
    <property type="entry name" value="PROKAR_LIPOPROTEIN"/>
    <property type="match status" value="1"/>
</dbReference>
<evidence type="ECO:0000256" key="1">
    <source>
        <dbReference type="SAM" id="MobiDB-lite"/>
    </source>
</evidence>
<proteinExistence type="predicted"/>
<dbReference type="EMBL" id="JACHFW010000003">
    <property type="protein sequence ID" value="MBB5264154.1"/>
    <property type="molecule type" value="Genomic_DNA"/>
</dbReference>
<organism evidence="3 4">
    <name type="scientific">Catenibacillus scindens</name>
    <dbReference type="NCBI Taxonomy" id="673271"/>
    <lineage>
        <taxon>Bacteria</taxon>
        <taxon>Bacillati</taxon>
        <taxon>Bacillota</taxon>
        <taxon>Clostridia</taxon>
        <taxon>Lachnospirales</taxon>
        <taxon>Lachnospiraceae</taxon>
        <taxon>Catenibacillus</taxon>
    </lineage>
</organism>
<protein>
    <recommendedName>
        <fullName evidence="5">Lipoprotein</fullName>
    </recommendedName>
</protein>
<evidence type="ECO:0000256" key="2">
    <source>
        <dbReference type="SAM" id="SignalP"/>
    </source>
</evidence>
<evidence type="ECO:0000313" key="4">
    <source>
        <dbReference type="Proteomes" id="UP000543642"/>
    </source>
</evidence>
<dbReference type="Proteomes" id="UP000543642">
    <property type="component" value="Unassembled WGS sequence"/>
</dbReference>
<name>A0A7W8H990_9FIRM</name>
<dbReference type="RefSeq" id="WP_183772575.1">
    <property type="nucleotide sequence ID" value="NZ_JACHFW010000003.1"/>
</dbReference>
<feature type="compositionally biased region" description="Polar residues" evidence="1">
    <location>
        <begin position="22"/>
        <end position="67"/>
    </location>
</feature>
<evidence type="ECO:0000313" key="3">
    <source>
        <dbReference type="EMBL" id="MBB5264154.1"/>
    </source>
</evidence>
<keyword evidence="2" id="KW-0732">Signal</keyword>
<comment type="caution">
    <text evidence="3">The sequence shown here is derived from an EMBL/GenBank/DDBJ whole genome shotgun (WGS) entry which is preliminary data.</text>
</comment>
<sequence>MFKNKTLFALFLGTTLLLSACSSGQAPSENNSAPPETTISTDAQTESSPTSSSDTAETPPVSETASESEPVEGAGSSSPQIQESESTSPQSQESISSEAAQTTGTLYIGSGESFSEYPFTAEKTPDNLIHAISDLTGWDLSLADSVTDGKGGMTVCFTKDCSIFTGPPVQQHQDFFAYDNITLTQMILDSITKTLQENYVDRDLGGDPSTLNIYFCVMEDGNLTSITLPDGGITIPMDQPYQGLTIE</sequence>
<reference evidence="3 4" key="1">
    <citation type="submission" date="2020-08" db="EMBL/GenBank/DDBJ databases">
        <title>Genomic Encyclopedia of Type Strains, Phase IV (KMG-IV): sequencing the most valuable type-strain genomes for metagenomic binning, comparative biology and taxonomic classification.</title>
        <authorList>
            <person name="Goeker M."/>
        </authorList>
    </citation>
    <scope>NUCLEOTIDE SEQUENCE [LARGE SCALE GENOMIC DNA]</scope>
    <source>
        <strain evidence="3 4">DSM 106146</strain>
    </source>
</reference>
<accession>A0A7W8H990</accession>
<feature type="compositionally biased region" description="Low complexity" evidence="1">
    <location>
        <begin position="76"/>
        <end position="99"/>
    </location>
</feature>
<feature type="signal peptide" evidence="2">
    <location>
        <begin position="1"/>
        <end position="20"/>
    </location>
</feature>
<feature type="region of interest" description="Disordered" evidence="1">
    <location>
        <begin position="22"/>
        <end position="99"/>
    </location>
</feature>